<dbReference type="KEGG" id="bhu:bhn_II055"/>
<dbReference type="Proteomes" id="UP000179284">
    <property type="component" value="Plasmid pNP144"/>
</dbReference>
<keyword evidence="1" id="KW-0614">Plasmid</keyword>
<geneLocation type="plasmid" evidence="2">
    <name>pnp144</name>
</geneLocation>
<dbReference type="OrthoDB" id="9883234at2"/>
<dbReference type="EMBL" id="CP017832">
    <property type="protein sequence ID" value="AOZ97854.1"/>
    <property type="molecule type" value="Genomic_DNA"/>
</dbReference>
<evidence type="ECO:0000313" key="2">
    <source>
        <dbReference type="Proteomes" id="UP000179284"/>
    </source>
</evidence>
<reference evidence="2" key="1">
    <citation type="submission" date="2016-10" db="EMBL/GenBank/DDBJ databases">
        <title>The complete genome sequence of the rumen bacterium Butyrivibrio hungatei MB2003.</title>
        <authorList>
            <person name="Palevich N."/>
            <person name="Kelly W.J."/>
            <person name="Leahy S.C."/>
            <person name="Altermann E."/>
            <person name="Rakonjac J."/>
            <person name="Attwood G.T."/>
        </authorList>
    </citation>
    <scope>NUCLEOTIDE SEQUENCE [LARGE SCALE GENOMIC DNA]</scope>
    <source>
        <strain evidence="2">MB2003</strain>
        <plasmid evidence="2">Plasmid pnp144</plasmid>
    </source>
</reference>
<keyword evidence="2" id="KW-1185">Reference proteome</keyword>
<name>A0A1D9P6B8_9FIRM</name>
<dbReference type="RefSeq" id="WP_071177613.1">
    <property type="nucleotide sequence ID" value="NZ_CP017832.1"/>
</dbReference>
<sequence>MKRFSLELLNEQLKASKDAEYVTDTPEGVNPDMFEKFLRILKAESSEEIADITDDEVISILCDCNKFFDVLVFDTIFNESKMRQLAALKSVASARRIL</sequence>
<evidence type="ECO:0000313" key="1">
    <source>
        <dbReference type="EMBL" id="AOZ97854.1"/>
    </source>
</evidence>
<proteinExistence type="predicted"/>
<accession>A0A1D9P6B8</accession>
<protein>
    <submittedName>
        <fullName evidence="1">Uncharacterized protein</fullName>
    </submittedName>
</protein>
<gene>
    <name evidence="1" type="ORF">bhn_II055</name>
</gene>
<organism evidence="1 2">
    <name type="scientific">Butyrivibrio hungatei</name>
    <dbReference type="NCBI Taxonomy" id="185008"/>
    <lineage>
        <taxon>Bacteria</taxon>
        <taxon>Bacillati</taxon>
        <taxon>Bacillota</taxon>
        <taxon>Clostridia</taxon>
        <taxon>Lachnospirales</taxon>
        <taxon>Lachnospiraceae</taxon>
        <taxon>Butyrivibrio</taxon>
    </lineage>
</organism>
<dbReference type="AlphaFoldDB" id="A0A1D9P6B8"/>